<reference evidence="2 3" key="1">
    <citation type="submission" date="2020-08" db="EMBL/GenBank/DDBJ databases">
        <title>Plant Genome Project.</title>
        <authorList>
            <person name="Zhang R.-G."/>
        </authorList>
    </citation>
    <scope>NUCLEOTIDE SEQUENCE [LARGE SCALE GENOMIC DNA]</scope>
    <source>
        <strain evidence="2">WSP0</strain>
        <tissue evidence="2">Leaf</tissue>
    </source>
</reference>
<protein>
    <submittedName>
        <fullName evidence="2">Uncharacterized protein</fullName>
    </submittedName>
</protein>
<comment type="caution">
    <text evidence="2">The sequence shown here is derived from an EMBL/GenBank/DDBJ whole genome shotgun (WGS) entry which is preliminary data.</text>
</comment>
<dbReference type="Proteomes" id="UP000823749">
    <property type="component" value="Chromosome 13"/>
</dbReference>
<evidence type="ECO:0000313" key="3">
    <source>
        <dbReference type="Proteomes" id="UP000823749"/>
    </source>
</evidence>
<organism evidence="2 3">
    <name type="scientific">Rhododendron griersonianum</name>
    <dbReference type="NCBI Taxonomy" id="479676"/>
    <lineage>
        <taxon>Eukaryota</taxon>
        <taxon>Viridiplantae</taxon>
        <taxon>Streptophyta</taxon>
        <taxon>Embryophyta</taxon>
        <taxon>Tracheophyta</taxon>
        <taxon>Spermatophyta</taxon>
        <taxon>Magnoliopsida</taxon>
        <taxon>eudicotyledons</taxon>
        <taxon>Gunneridae</taxon>
        <taxon>Pentapetalae</taxon>
        <taxon>asterids</taxon>
        <taxon>Ericales</taxon>
        <taxon>Ericaceae</taxon>
        <taxon>Ericoideae</taxon>
        <taxon>Rhodoreae</taxon>
        <taxon>Rhododendron</taxon>
    </lineage>
</organism>
<feature type="compositionally biased region" description="Low complexity" evidence="1">
    <location>
        <begin position="191"/>
        <end position="206"/>
    </location>
</feature>
<feature type="region of interest" description="Disordered" evidence="1">
    <location>
        <begin position="169"/>
        <end position="225"/>
    </location>
</feature>
<dbReference type="AlphaFoldDB" id="A0AAV6HU47"/>
<accession>A0AAV6HU47</accession>
<keyword evidence="3" id="KW-1185">Reference proteome</keyword>
<name>A0AAV6HU47_9ERIC</name>
<gene>
    <name evidence="2" type="ORF">RHGRI_037138</name>
</gene>
<evidence type="ECO:0000313" key="2">
    <source>
        <dbReference type="EMBL" id="KAG5516320.1"/>
    </source>
</evidence>
<dbReference type="EMBL" id="JACTNZ010000013">
    <property type="protein sequence ID" value="KAG5516320.1"/>
    <property type="molecule type" value="Genomic_DNA"/>
</dbReference>
<sequence length="293" mass="32042">MDITMAGKAADDNAQFDGRCRREDWPCGCRVNSKDRITHFQISVVEKGKSVRSCGPSEQHRTAEYNRSTNLRPPTDLEACTNLRPTPADFRTFSWIRTCTAQIWSISELDQQTGTALDLTNLLGFSEDEILDVSQVSPAATTLPENVTTEVVTKPLEETQPEEAIAVVAPPPPASEEPVTEQPKEVEADAEQPPAAATETEAPPVETNKEKEVVDVEEEPKVDVEEPVVVVEKTLEEEVLEVKAEAVVGEETTEKAVNALEAPAEVLAVAAEEKPNEAVEVEAKEVLVEKTEE</sequence>
<proteinExistence type="predicted"/>
<feature type="compositionally biased region" description="Basic and acidic residues" evidence="1">
    <location>
        <begin position="207"/>
        <end position="224"/>
    </location>
</feature>
<evidence type="ECO:0000256" key="1">
    <source>
        <dbReference type="SAM" id="MobiDB-lite"/>
    </source>
</evidence>